<keyword evidence="2" id="KW-1185">Reference proteome</keyword>
<dbReference type="EMBL" id="FMZX01000045">
    <property type="protein sequence ID" value="SDE50372.1"/>
    <property type="molecule type" value="Genomic_DNA"/>
</dbReference>
<dbReference type="RefSeq" id="WP_090665277.1">
    <property type="nucleotide sequence ID" value="NZ_FMZX01000045.1"/>
</dbReference>
<dbReference type="Proteomes" id="UP000198925">
    <property type="component" value="Unassembled WGS sequence"/>
</dbReference>
<sequence>MISTDTTALIAAVLADLPPDEQTGLMVLTMTAYIQTAREAGMTEADIEISLRVLCGTRTKKEAAMRPPAWFQ</sequence>
<proteinExistence type="predicted"/>
<protein>
    <submittedName>
        <fullName evidence="1">Uncharacterized protein</fullName>
    </submittedName>
</protein>
<evidence type="ECO:0000313" key="1">
    <source>
        <dbReference type="EMBL" id="SDE50372.1"/>
    </source>
</evidence>
<dbReference type="AlphaFoldDB" id="A0A1G7DFR4"/>
<accession>A0A1G7DFR4</accession>
<evidence type="ECO:0000313" key="2">
    <source>
        <dbReference type="Proteomes" id="UP000198925"/>
    </source>
</evidence>
<name>A0A1G7DFR4_9PROT</name>
<reference evidence="1 2" key="1">
    <citation type="submission" date="2016-10" db="EMBL/GenBank/DDBJ databases">
        <authorList>
            <person name="de Groot N.N."/>
        </authorList>
    </citation>
    <scope>NUCLEOTIDE SEQUENCE [LARGE SCALE GENOMIC DNA]</scope>
    <source>
        <strain evidence="1 2">CPCC 100156</strain>
    </source>
</reference>
<gene>
    <name evidence="1" type="ORF">SAMN04487779_10453</name>
</gene>
<organism evidence="1 2">
    <name type="scientific">Belnapia rosea</name>
    <dbReference type="NCBI Taxonomy" id="938405"/>
    <lineage>
        <taxon>Bacteria</taxon>
        <taxon>Pseudomonadati</taxon>
        <taxon>Pseudomonadota</taxon>
        <taxon>Alphaproteobacteria</taxon>
        <taxon>Acetobacterales</taxon>
        <taxon>Roseomonadaceae</taxon>
        <taxon>Belnapia</taxon>
    </lineage>
</organism>